<feature type="non-terminal residue" evidence="3">
    <location>
        <position position="1"/>
    </location>
</feature>
<feature type="compositionally biased region" description="Acidic residues" evidence="1">
    <location>
        <begin position="28"/>
        <end position="40"/>
    </location>
</feature>
<dbReference type="Proteomes" id="UP001596956">
    <property type="component" value="Unassembled WGS sequence"/>
</dbReference>
<gene>
    <name evidence="3" type="ORF">ACFQZU_22375</name>
</gene>
<organism evidence="3 4">
    <name type="scientific">Streptomonospora algeriensis</name>
    <dbReference type="NCBI Taxonomy" id="995084"/>
    <lineage>
        <taxon>Bacteria</taxon>
        <taxon>Bacillati</taxon>
        <taxon>Actinomycetota</taxon>
        <taxon>Actinomycetes</taxon>
        <taxon>Streptosporangiales</taxon>
        <taxon>Nocardiopsidaceae</taxon>
        <taxon>Streptomonospora</taxon>
    </lineage>
</organism>
<feature type="region of interest" description="Disordered" evidence="1">
    <location>
        <begin position="1"/>
        <end position="57"/>
    </location>
</feature>
<evidence type="ECO:0000313" key="4">
    <source>
        <dbReference type="Proteomes" id="UP001596956"/>
    </source>
</evidence>
<reference evidence="4" key="1">
    <citation type="journal article" date="2019" name="Int. J. Syst. Evol. Microbiol.">
        <title>The Global Catalogue of Microorganisms (GCM) 10K type strain sequencing project: providing services to taxonomists for standard genome sequencing and annotation.</title>
        <authorList>
            <consortium name="The Broad Institute Genomics Platform"/>
            <consortium name="The Broad Institute Genome Sequencing Center for Infectious Disease"/>
            <person name="Wu L."/>
            <person name="Ma J."/>
        </authorList>
    </citation>
    <scope>NUCLEOTIDE SEQUENCE [LARGE SCALE GENOMIC DNA]</scope>
    <source>
        <strain evidence="4">CCUG 63369</strain>
    </source>
</reference>
<protein>
    <submittedName>
        <fullName evidence="3">Uncharacterized protein</fullName>
    </submittedName>
</protein>
<proteinExistence type="predicted"/>
<comment type="caution">
    <text evidence="3">The sequence shown here is derived from an EMBL/GenBank/DDBJ whole genome shotgun (WGS) entry which is preliminary data.</text>
</comment>
<feature type="compositionally biased region" description="Low complexity" evidence="1">
    <location>
        <begin position="1"/>
        <end position="27"/>
    </location>
</feature>
<keyword evidence="2" id="KW-0472">Membrane</keyword>
<sequence length="152" mass="15833">ESGYGAAGAERGGEVSASSDSGGTAEGAEAESDEEDDGAAAEDGAFGDGGPESARDHFRYGTQLLRDSFQDSVSDLQDQVSDSVSLWHDRIQRHRPESVGDLLTSIRDSTDTLGLTSSGKHREGSSLPVVLAVVAGVLLLLGVVLWALLFRA</sequence>
<evidence type="ECO:0000256" key="2">
    <source>
        <dbReference type="SAM" id="Phobius"/>
    </source>
</evidence>
<accession>A0ABW3BLX8</accession>
<keyword evidence="2" id="KW-0812">Transmembrane</keyword>
<name>A0ABW3BLX8_9ACTN</name>
<evidence type="ECO:0000313" key="3">
    <source>
        <dbReference type="EMBL" id="MFD0804042.1"/>
    </source>
</evidence>
<dbReference type="EMBL" id="JBHTHR010001306">
    <property type="protein sequence ID" value="MFD0804042.1"/>
    <property type="molecule type" value="Genomic_DNA"/>
</dbReference>
<evidence type="ECO:0000256" key="1">
    <source>
        <dbReference type="SAM" id="MobiDB-lite"/>
    </source>
</evidence>
<feature type="transmembrane region" description="Helical" evidence="2">
    <location>
        <begin position="127"/>
        <end position="149"/>
    </location>
</feature>
<keyword evidence="4" id="KW-1185">Reference proteome</keyword>
<keyword evidence="2" id="KW-1133">Transmembrane helix</keyword>